<dbReference type="InterPro" id="IPR037472">
    <property type="entry name" value="MBD8"/>
</dbReference>
<dbReference type="EnsemblPlants" id="Ma06_t03810.1">
    <property type="protein sequence ID" value="Ma06_p03810.1"/>
    <property type="gene ID" value="Ma06_g03810"/>
</dbReference>
<accession>A0A804JCC3</accession>
<dbReference type="EMBL" id="HG996471">
    <property type="protein sequence ID" value="CAG1845207.1"/>
    <property type="molecule type" value="Genomic_DNA"/>
</dbReference>
<reference evidence="1" key="1">
    <citation type="submission" date="2021-03" db="EMBL/GenBank/DDBJ databases">
        <authorList>
            <consortium name="Genoscope - CEA"/>
            <person name="William W."/>
        </authorList>
    </citation>
    <scope>NUCLEOTIDE SEQUENCE</scope>
    <source>
        <strain evidence="1">Doubled-haploid Pahang</strain>
    </source>
</reference>
<protein>
    <submittedName>
        <fullName evidence="1">(wild Malaysian banana) hypothetical protein</fullName>
    </submittedName>
</protein>
<dbReference type="Proteomes" id="UP000012960">
    <property type="component" value="Unplaced"/>
</dbReference>
<evidence type="ECO:0000313" key="2">
    <source>
        <dbReference type="EnsemblPlants" id="Ma06_p03810.1"/>
    </source>
</evidence>
<gene>
    <name evidence="1" type="ORF">GSMUA_150020.1</name>
</gene>
<keyword evidence="3" id="KW-1185">Reference proteome</keyword>
<evidence type="ECO:0000313" key="1">
    <source>
        <dbReference type="EMBL" id="CAG1845207.1"/>
    </source>
</evidence>
<evidence type="ECO:0000313" key="3">
    <source>
        <dbReference type="Proteomes" id="UP000012960"/>
    </source>
</evidence>
<dbReference type="PANTHER" id="PTHR37701">
    <property type="entry name" value="METHYL-CPG-BINDING DOMAIN-CONTAINING PROTEIN 8"/>
    <property type="match status" value="1"/>
</dbReference>
<dbReference type="AlphaFoldDB" id="A0A804JCC3"/>
<reference evidence="2" key="2">
    <citation type="submission" date="2021-05" db="UniProtKB">
        <authorList>
            <consortium name="EnsemblPlants"/>
        </authorList>
    </citation>
    <scope>IDENTIFICATION</scope>
    <source>
        <strain evidence="2">subsp. malaccensis</strain>
    </source>
</reference>
<name>A0A804JCC3_MUSAM</name>
<dbReference type="InParanoid" id="A0A804JCC3"/>
<dbReference type="Gramene" id="Ma06_t03810.1">
    <property type="protein sequence ID" value="Ma06_p03810.1"/>
    <property type="gene ID" value="Ma06_g03810"/>
</dbReference>
<dbReference type="PANTHER" id="PTHR37701:SF17">
    <property type="entry name" value="METHYL BINDING DOMAIN117"/>
    <property type="match status" value="1"/>
</dbReference>
<proteinExistence type="predicted"/>
<sequence length="123" mass="14295">MAVRSWPWFWWRMGSGGREWRRPDGGFDLVGGLVEDLFAEELRQRMAGPTMEEQLPGLMNGLEEQWGSRRRRMTLDDSELGDRLPKGWKLLLGLEGKVKYCRCYIRSFTSNGLKKIFHGSNQS</sequence>
<organism evidence="2 3">
    <name type="scientific">Musa acuminata subsp. malaccensis</name>
    <name type="common">Wild banana</name>
    <name type="synonym">Musa malaccensis</name>
    <dbReference type="NCBI Taxonomy" id="214687"/>
    <lineage>
        <taxon>Eukaryota</taxon>
        <taxon>Viridiplantae</taxon>
        <taxon>Streptophyta</taxon>
        <taxon>Embryophyta</taxon>
        <taxon>Tracheophyta</taxon>
        <taxon>Spermatophyta</taxon>
        <taxon>Magnoliopsida</taxon>
        <taxon>Liliopsida</taxon>
        <taxon>Zingiberales</taxon>
        <taxon>Musaceae</taxon>
        <taxon>Musa</taxon>
    </lineage>
</organism>